<dbReference type="Gene3D" id="3.40.720.10">
    <property type="entry name" value="Alkaline Phosphatase, subunit A"/>
    <property type="match status" value="1"/>
</dbReference>
<evidence type="ECO:0000256" key="1">
    <source>
        <dbReference type="ARBA" id="ARBA00004123"/>
    </source>
</evidence>
<feature type="region of interest" description="Disordered" evidence="11">
    <location>
        <begin position="1314"/>
        <end position="1335"/>
    </location>
</feature>
<sequence length="1349" mass="151999">MMERWSCRFTDPTTGDNFTTRSREPKWWLGEPIWETIANQGLKAATYFWPGSDVKKGSWDCPVNFCPPYNASVPFEERVDTFLHYFDLPNEEIPAFMALYLEDHDSQAVPVEMIDDDDDFDWEAAVREIDVACGEAIKQSSSGVTTTTTTSATIYRNSNLHTGSYPKIENNKPSSSRQSTLDRFIGSTGLKSANQDARHDAQDKVECNDERVSDVSIDPEAAKTWIYPVAENVPVRDYQASITRTALFANTLVSLPTGLGKTLIAAVVMYNYYRWFPQGKIVFAAPSRPLVLQQIEACHNIVGIPQEYTVDMTGQTSPSKRSGLWKTKRIFFLTPQVLNEDIKYGRCDMKQLVCLVLDEAHRAIGDYAYCAVVRKLMAVPVHLRLLALTATPGSKQEKVQQVIDNLQISCLEHRSESDPDVTPYVHERKVDLIEVEMGNDALEVDKLLMDIIRPYVSRLSPFIALPKRDINSFSPYDFLESKEQFHKALPQNISEIKIREIDGILLVLITLYHIRKLLSAHGIQPAFDMLEEKLKQGNFSRFMNTKEELWKAKAIMKQNLDNGVHSPKFQKMLEVLSEHFNKKQDPKKSRVIIFSNFRGSVSEIMKSLSTIGPYVKATEFIGQSSGKKSKGQTQKIQQAVLEKFRAGEYNVIVATSIGEEGLDIMEVDLVICFDANVSPLRMIQRMGRTVLACKGQEVRGYLKKQSNSKSIKKHMINGGTSSFRFHSSPRMIPNAFRPEKVLTKLLIEEYVRRGKKVKNDEAIQTPKYKLKLNNFEIDLLAKYFQPSSENEWRPSLIAFPHFQAFPSRVHQVSHSMRTEMLIDTMQNLQDLSFDNKDEEETSEGYFRTENIDIEHHEVSHSIRDDDEIQKEPESDVLSPMKKPSVHSFLFGSDFTSIDSLGRVMILSVPLFSLTKSSTPQNIHLEDLQTSCDIINHVFTTPVKSDDDLLESSRRNIMETPLADTESTDSKAAELSPRLTNLIMSGVVPESPIDNSDYKVKDNPTMPHLPISLVQNKNNEGEMQNNSSENCVSVSNFVGETRTPVTKLSDDMSSKDWMLSSGEKSISQPKPRLKRLRKYGDIKSGNLSDVEEVVGHRSCAQLDHFSNKRARGDKKVLNNARVFIEDEAEVSSEGSGDEDVDHGQDSYDGSFIDDRINPTVATTQAAECDMMAIYRRSLLTQSPVIRTPQFPMDPSPDIDPMYDDGGSTSRTTNPTHNNTYSTSVSFNAERLSSATGIPTTTTGISSTATGIRKRKLSFSHGESLPIRNLENEILIDAESTAAKEPPWKAEGGAMDDFDSDEFYRGIDFDALEEEATRQLRSRSEASGKVNDKPNDQNLDFLDCPSFDLGI</sequence>
<dbReference type="InterPro" id="IPR002591">
    <property type="entry name" value="Phosphodiest/P_Trfase"/>
</dbReference>
<organism evidence="14 15">
    <name type="scientific">Lactuca saligna</name>
    <name type="common">Willowleaf lettuce</name>
    <dbReference type="NCBI Taxonomy" id="75948"/>
    <lineage>
        <taxon>Eukaryota</taxon>
        <taxon>Viridiplantae</taxon>
        <taxon>Streptophyta</taxon>
        <taxon>Embryophyta</taxon>
        <taxon>Tracheophyta</taxon>
        <taxon>Spermatophyta</taxon>
        <taxon>Magnoliopsida</taxon>
        <taxon>eudicotyledons</taxon>
        <taxon>Gunneridae</taxon>
        <taxon>Pentapetalae</taxon>
        <taxon>asterids</taxon>
        <taxon>campanulids</taxon>
        <taxon>Asterales</taxon>
        <taxon>Asteraceae</taxon>
        <taxon>Cichorioideae</taxon>
        <taxon>Cichorieae</taxon>
        <taxon>Lactucinae</taxon>
        <taxon>Lactuca</taxon>
    </lineage>
</organism>
<reference evidence="14" key="1">
    <citation type="submission" date="2023-04" db="EMBL/GenBank/DDBJ databases">
        <authorList>
            <person name="Vijverberg K."/>
            <person name="Xiong W."/>
            <person name="Schranz E."/>
        </authorList>
    </citation>
    <scope>NUCLEOTIDE SEQUENCE</scope>
</reference>
<comment type="similarity">
    <text evidence="2">Belongs to the DEAD box helicase family. DEAH subfamily. FANCM sub-subfamily.</text>
</comment>
<keyword evidence="3" id="KW-0547">Nucleotide-binding</keyword>
<name>A0AA35ZVP8_LACSI</name>
<dbReference type="FunFam" id="3.40.50.300:FF:000861">
    <property type="entry name" value="Fanconi anemia, complementation group M"/>
    <property type="match status" value="1"/>
</dbReference>
<dbReference type="InterPro" id="IPR039686">
    <property type="entry name" value="FANCM/Mph1-like_ID"/>
</dbReference>
<keyword evidence="4" id="KW-0227">DNA damage</keyword>
<evidence type="ECO:0000256" key="11">
    <source>
        <dbReference type="SAM" id="MobiDB-lite"/>
    </source>
</evidence>
<evidence type="ECO:0000256" key="7">
    <source>
        <dbReference type="ARBA" id="ARBA00022840"/>
    </source>
</evidence>
<protein>
    <recommendedName>
        <fullName evidence="16">Fanconi anemia group M protein</fullName>
    </recommendedName>
</protein>
<evidence type="ECO:0000256" key="9">
    <source>
        <dbReference type="ARBA" id="ARBA00023204"/>
    </source>
</evidence>
<dbReference type="InterPro" id="IPR001650">
    <property type="entry name" value="Helicase_C-like"/>
</dbReference>
<feature type="compositionally biased region" description="Basic and acidic residues" evidence="11">
    <location>
        <begin position="860"/>
        <end position="873"/>
    </location>
</feature>
<proteinExistence type="inferred from homology"/>
<dbReference type="GO" id="GO:0016787">
    <property type="term" value="F:hydrolase activity"/>
    <property type="evidence" value="ECO:0007669"/>
    <property type="project" value="UniProtKB-KW"/>
</dbReference>
<evidence type="ECO:0000259" key="12">
    <source>
        <dbReference type="PROSITE" id="PS51192"/>
    </source>
</evidence>
<keyword evidence="8" id="KW-0238">DNA-binding</keyword>
<dbReference type="GO" id="GO:0009378">
    <property type="term" value="F:four-way junction helicase activity"/>
    <property type="evidence" value="ECO:0007669"/>
    <property type="project" value="TreeGrafter"/>
</dbReference>
<dbReference type="Pfam" id="PF00270">
    <property type="entry name" value="DEAD"/>
    <property type="match status" value="1"/>
</dbReference>
<dbReference type="GO" id="GO:0000400">
    <property type="term" value="F:four-way junction DNA binding"/>
    <property type="evidence" value="ECO:0007669"/>
    <property type="project" value="TreeGrafter"/>
</dbReference>
<accession>A0AA35ZVP8</accession>
<keyword evidence="6" id="KW-0347">Helicase</keyword>
<dbReference type="InterPro" id="IPR011545">
    <property type="entry name" value="DEAD/DEAH_box_helicase_dom"/>
</dbReference>
<dbReference type="PANTHER" id="PTHR14025">
    <property type="entry name" value="FANCONI ANEMIA GROUP M FANCM FAMILY MEMBER"/>
    <property type="match status" value="1"/>
</dbReference>
<dbReference type="PANTHER" id="PTHR14025:SF20">
    <property type="entry name" value="FANCONI ANEMIA GROUP M PROTEIN"/>
    <property type="match status" value="1"/>
</dbReference>
<evidence type="ECO:0008006" key="16">
    <source>
        <dbReference type="Google" id="ProtNLM"/>
    </source>
</evidence>
<feature type="compositionally biased region" description="Acidic residues" evidence="11">
    <location>
        <begin position="1127"/>
        <end position="1139"/>
    </location>
</feature>
<evidence type="ECO:0000256" key="10">
    <source>
        <dbReference type="ARBA" id="ARBA00023242"/>
    </source>
</evidence>
<dbReference type="InterPro" id="IPR044749">
    <property type="entry name" value="FANCM_DEXDc"/>
</dbReference>
<dbReference type="GO" id="GO:0036297">
    <property type="term" value="P:interstrand cross-link repair"/>
    <property type="evidence" value="ECO:0007669"/>
    <property type="project" value="TreeGrafter"/>
</dbReference>
<dbReference type="PROSITE" id="PS51192">
    <property type="entry name" value="HELICASE_ATP_BIND_1"/>
    <property type="match status" value="1"/>
</dbReference>
<evidence type="ECO:0000256" key="2">
    <source>
        <dbReference type="ARBA" id="ARBA00009889"/>
    </source>
</evidence>
<dbReference type="InterPro" id="IPR027417">
    <property type="entry name" value="P-loop_NTPase"/>
</dbReference>
<dbReference type="GO" id="GO:0005524">
    <property type="term" value="F:ATP binding"/>
    <property type="evidence" value="ECO:0007669"/>
    <property type="project" value="UniProtKB-KW"/>
</dbReference>
<dbReference type="Pfam" id="PF01663">
    <property type="entry name" value="Phosphodiest"/>
    <property type="match status" value="1"/>
</dbReference>
<dbReference type="InterPro" id="IPR014001">
    <property type="entry name" value="Helicase_ATP-bd"/>
</dbReference>
<dbReference type="Pfam" id="PF00271">
    <property type="entry name" value="Helicase_C"/>
    <property type="match status" value="1"/>
</dbReference>
<dbReference type="GO" id="GO:0043138">
    <property type="term" value="F:3'-5' DNA helicase activity"/>
    <property type="evidence" value="ECO:0007669"/>
    <property type="project" value="InterPro"/>
</dbReference>
<dbReference type="CDD" id="cd18033">
    <property type="entry name" value="DEXDc_FANCM"/>
    <property type="match status" value="1"/>
</dbReference>
<evidence type="ECO:0000259" key="13">
    <source>
        <dbReference type="PROSITE" id="PS51194"/>
    </source>
</evidence>
<dbReference type="SMART" id="SM00490">
    <property type="entry name" value="HELICc"/>
    <property type="match status" value="1"/>
</dbReference>
<dbReference type="GO" id="GO:0005634">
    <property type="term" value="C:nucleus"/>
    <property type="evidence" value="ECO:0007669"/>
    <property type="project" value="UniProtKB-SubCell"/>
</dbReference>
<dbReference type="InterPro" id="IPR017850">
    <property type="entry name" value="Alkaline_phosphatase_core_sf"/>
</dbReference>
<gene>
    <name evidence="14" type="ORF">LSALG_LOCUS38443</name>
</gene>
<evidence type="ECO:0000256" key="4">
    <source>
        <dbReference type="ARBA" id="ARBA00022763"/>
    </source>
</evidence>
<keyword evidence="15" id="KW-1185">Reference proteome</keyword>
<evidence type="ECO:0000313" key="15">
    <source>
        <dbReference type="Proteomes" id="UP001177003"/>
    </source>
</evidence>
<evidence type="ECO:0000256" key="5">
    <source>
        <dbReference type="ARBA" id="ARBA00022801"/>
    </source>
</evidence>
<dbReference type="SUPFAM" id="SSF53649">
    <property type="entry name" value="Alkaline phosphatase-like"/>
    <property type="match status" value="1"/>
</dbReference>
<dbReference type="GO" id="GO:0045003">
    <property type="term" value="P:double-strand break repair via synthesis-dependent strand annealing"/>
    <property type="evidence" value="ECO:0007669"/>
    <property type="project" value="TreeGrafter"/>
</dbReference>
<keyword evidence="7" id="KW-0067">ATP-binding</keyword>
<dbReference type="Gene3D" id="3.40.50.300">
    <property type="entry name" value="P-loop containing nucleotide triphosphate hydrolases"/>
    <property type="match status" value="2"/>
</dbReference>
<dbReference type="PROSITE" id="PS51194">
    <property type="entry name" value="HELICASE_CTER"/>
    <property type="match status" value="1"/>
</dbReference>
<evidence type="ECO:0000313" key="14">
    <source>
        <dbReference type="EMBL" id="CAI9299753.1"/>
    </source>
</evidence>
<evidence type="ECO:0000256" key="6">
    <source>
        <dbReference type="ARBA" id="ARBA00022806"/>
    </source>
</evidence>
<feature type="region of interest" description="Disordered" evidence="11">
    <location>
        <begin position="1127"/>
        <end position="1153"/>
    </location>
</feature>
<feature type="domain" description="Helicase ATP-binding" evidence="12">
    <location>
        <begin position="242"/>
        <end position="410"/>
    </location>
</feature>
<feature type="region of interest" description="Disordered" evidence="11">
    <location>
        <begin position="860"/>
        <end position="879"/>
    </location>
</feature>
<dbReference type="CDD" id="cd18801">
    <property type="entry name" value="SF2_C_FANCM_Hef"/>
    <property type="match status" value="1"/>
</dbReference>
<dbReference type="Proteomes" id="UP001177003">
    <property type="component" value="Chromosome 8"/>
</dbReference>
<keyword evidence="9" id="KW-0234">DNA repair</keyword>
<dbReference type="CDD" id="cd12091">
    <property type="entry name" value="FANCM_ID"/>
    <property type="match status" value="1"/>
</dbReference>
<feature type="compositionally biased region" description="Basic and acidic residues" evidence="11">
    <location>
        <begin position="1314"/>
        <end position="1333"/>
    </location>
</feature>
<dbReference type="SUPFAM" id="SSF52540">
    <property type="entry name" value="P-loop containing nucleoside triphosphate hydrolases"/>
    <property type="match status" value="1"/>
</dbReference>
<dbReference type="SMART" id="SM00487">
    <property type="entry name" value="DEXDc"/>
    <property type="match status" value="1"/>
</dbReference>
<keyword evidence="10" id="KW-0539">Nucleus</keyword>
<keyword evidence="5" id="KW-0378">Hydrolase</keyword>
<dbReference type="FunFam" id="3.40.50.300:FF:001992">
    <property type="entry name" value="ATP-dependent RNA helicase, putative"/>
    <property type="match status" value="1"/>
</dbReference>
<comment type="subcellular location">
    <subcellularLocation>
        <location evidence="1">Nucleus</location>
    </subcellularLocation>
</comment>
<evidence type="ECO:0000256" key="8">
    <source>
        <dbReference type="ARBA" id="ARBA00023125"/>
    </source>
</evidence>
<dbReference type="EMBL" id="OX465084">
    <property type="protein sequence ID" value="CAI9299753.1"/>
    <property type="molecule type" value="Genomic_DNA"/>
</dbReference>
<feature type="domain" description="Helicase C-terminal" evidence="13">
    <location>
        <begin position="568"/>
        <end position="736"/>
    </location>
</feature>
<evidence type="ECO:0000256" key="3">
    <source>
        <dbReference type="ARBA" id="ARBA00022741"/>
    </source>
</evidence>